<proteinExistence type="predicted"/>
<feature type="repeat" description="ARM" evidence="1">
    <location>
        <begin position="479"/>
        <end position="521"/>
    </location>
</feature>
<evidence type="ECO:0000313" key="5">
    <source>
        <dbReference type="EnsemblProtists" id="EKX51785"/>
    </source>
</evidence>
<dbReference type="Gene3D" id="1.25.10.10">
    <property type="entry name" value="Leucine-rich Repeat Variant"/>
    <property type="match status" value="2"/>
</dbReference>
<accession>L1JUD3</accession>
<feature type="repeat" description="ARM" evidence="1">
    <location>
        <begin position="520"/>
        <end position="562"/>
    </location>
</feature>
<dbReference type="InterPro" id="IPR042856">
    <property type="entry name" value="RSP14"/>
</dbReference>
<sequence length="674" mass="71265">MLTHNNVSLTFHSSFPSYGYGSTGGYGAEYGAGQPYGEFPAGQTYGAYGAPQYGMDAQYGRVPDTTASFNTYGAEYVPQSVNQGYTSYYGNDGLAPAPAVQDPTKAYGSELPSYGLDFSANGDSQTAPLDLQMDSAGIDQLQVDSNQTQSDSISPPTSESAYQQPVSNESVSRLSQQFSNTSIGSPSSSGTDKPKKWADPIAKSKPKQADVVSSTATVDPKSIDTSSANVSDVRKMWQQAAQNAPPPMPKTKLGILLPATEAVSTVHTVGMVDRSSFASVHSRVNWKKPPSSGGTGKLDDSKDDKHDASHNFSVDESHDGHEHPSVSSTQQQQQQQQQQAQKPVMQSPQILDFSSDQFKELMNQIETGDADQKAYAAMELQTMALDSRSQVLMAQNGAIGPLVKLLQPGDPMVQASAAGALWNLAANEQNKFAIAQAGAIQPLVAMLYSDVREAQLSAAGALQNLCVNAANKKTVAAAGGIEALMMLLSDKDRHVKAKAAGALQSLAVDEENQKKIKSLGAIPLITKLLSSRTAEVQSNAAGALHNLAVNDEDAQEAVAMAGAIPPLVSLMQNGSPDLQAKAAATIWSIAGREDNRKRIMEAGGIPPLIRMIQSNHLDCQSKASGAIRCLTMSSFTRPEFEKSGAIPHLVVLLSSGNQEVTINAAGALENLGCR</sequence>
<organism evidence="4">
    <name type="scientific">Guillardia theta (strain CCMP2712)</name>
    <name type="common">Cryptophyte</name>
    <dbReference type="NCBI Taxonomy" id="905079"/>
    <lineage>
        <taxon>Eukaryota</taxon>
        <taxon>Cryptophyceae</taxon>
        <taxon>Pyrenomonadales</taxon>
        <taxon>Geminigeraceae</taxon>
        <taxon>Guillardia</taxon>
    </lineage>
</organism>
<feature type="compositionally biased region" description="Basic and acidic residues" evidence="2">
    <location>
        <begin position="297"/>
        <end position="324"/>
    </location>
</feature>
<dbReference type="SUPFAM" id="SSF48371">
    <property type="entry name" value="ARM repeat"/>
    <property type="match status" value="1"/>
</dbReference>
<dbReference type="PANTHER" id="PTHR15599">
    <property type="entry name" value="RTDR1"/>
    <property type="match status" value="1"/>
</dbReference>
<feature type="repeat" description="ARM" evidence="1">
    <location>
        <begin position="603"/>
        <end position="631"/>
    </location>
</feature>
<dbReference type="PaxDb" id="55529-EKX51785"/>
<feature type="region of interest" description="Disordered" evidence="2">
    <location>
        <begin position="278"/>
        <end position="348"/>
    </location>
</feature>
<feature type="compositionally biased region" description="Polar residues" evidence="2">
    <location>
        <begin position="211"/>
        <end position="229"/>
    </location>
</feature>
<dbReference type="PANTHER" id="PTHR15599:SF1">
    <property type="entry name" value="RADIAL SPOKE HEAD 14 HOMOLOG"/>
    <property type="match status" value="1"/>
</dbReference>
<dbReference type="EnsemblProtists" id="EKX51785">
    <property type="protein sequence ID" value="EKX51785"/>
    <property type="gene ID" value="GUITHDRAFT_102391"/>
</dbReference>
<dbReference type="KEGG" id="gtt:GUITHDRAFT_102391"/>
<dbReference type="Pfam" id="PF25598">
    <property type="entry name" value="ARM_PUB"/>
    <property type="match status" value="1"/>
</dbReference>
<dbReference type="SMART" id="SM00185">
    <property type="entry name" value="ARM"/>
    <property type="match status" value="7"/>
</dbReference>
<dbReference type="InterPro" id="IPR000225">
    <property type="entry name" value="Armadillo"/>
</dbReference>
<dbReference type="PROSITE" id="PS50176">
    <property type="entry name" value="ARM_REPEAT"/>
    <property type="match status" value="7"/>
</dbReference>
<dbReference type="InterPro" id="IPR011989">
    <property type="entry name" value="ARM-like"/>
</dbReference>
<feature type="repeat" description="ARM" evidence="1">
    <location>
        <begin position="397"/>
        <end position="439"/>
    </location>
</feature>
<feature type="region of interest" description="Disordered" evidence="2">
    <location>
        <begin position="143"/>
        <end position="229"/>
    </location>
</feature>
<keyword evidence="6" id="KW-1185">Reference proteome</keyword>
<reference evidence="6" key="2">
    <citation type="submission" date="2012-11" db="EMBL/GenBank/DDBJ databases">
        <authorList>
            <person name="Kuo A."/>
            <person name="Curtis B.A."/>
            <person name="Tanifuji G."/>
            <person name="Burki F."/>
            <person name="Gruber A."/>
            <person name="Irimia M."/>
            <person name="Maruyama S."/>
            <person name="Arias M.C."/>
            <person name="Ball S.G."/>
            <person name="Gile G.H."/>
            <person name="Hirakawa Y."/>
            <person name="Hopkins J.F."/>
            <person name="Rensing S.A."/>
            <person name="Schmutz J."/>
            <person name="Symeonidi A."/>
            <person name="Elias M."/>
            <person name="Eveleigh R.J."/>
            <person name="Herman E.K."/>
            <person name="Klute M.J."/>
            <person name="Nakayama T."/>
            <person name="Obornik M."/>
            <person name="Reyes-Prieto A."/>
            <person name="Armbrust E.V."/>
            <person name="Aves S.J."/>
            <person name="Beiko R.G."/>
            <person name="Coutinho P."/>
            <person name="Dacks J.B."/>
            <person name="Durnford D.G."/>
            <person name="Fast N.M."/>
            <person name="Green B.R."/>
            <person name="Grisdale C."/>
            <person name="Hempe F."/>
            <person name="Henrissat B."/>
            <person name="Hoppner M.P."/>
            <person name="Ishida K.-I."/>
            <person name="Kim E."/>
            <person name="Koreny L."/>
            <person name="Kroth P.G."/>
            <person name="Liu Y."/>
            <person name="Malik S.-B."/>
            <person name="Maier U.G."/>
            <person name="McRose D."/>
            <person name="Mock T."/>
            <person name="Neilson J.A."/>
            <person name="Onodera N.T."/>
            <person name="Poole A.M."/>
            <person name="Pritham E.J."/>
            <person name="Richards T.A."/>
            <person name="Rocap G."/>
            <person name="Roy S.W."/>
            <person name="Sarai C."/>
            <person name="Schaack S."/>
            <person name="Shirato S."/>
            <person name="Slamovits C.H."/>
            <person name="Spencer D.F."/>
            <person name="Suzuki S."/>
            <person name="Worden A.Z."/>
            <person name="Zauner S."/>
            <person name="Barry K."/>
            <person name="Bell C."/>
            <person name="Bharti A.K."/>
            <person name="Crow J.A."/>
            <person name="Grimwood J."/>
            <person name="Kramer R."/>
            <person name="Lindquist E."/>
            <person name="Lucas S."/>
            <person name="Salamov A."/>
            <person name="McFadden G.I."/>
            <person name="Lane C.E."/>
            <person name="Keeling P.J."/>
            <person name="Gray M.W."/>
            <person name="Grigoriev I.V."/>
            <person name="Archibald J.M."/>
        </authorList>
    </citation>
    <scope>NUCLEOTIDE SEQUENCE</scope>
    <source>
        <strain evidence="6">CCMP2712</strain>
    </source>
</reference>
<feature type="compositionally biased region" description="Low complexity" evidence="2">
    <location>
        <begin position="179"/>
        <end position="191"/>
    </location>
</feature>
<dbReference type="InterPro" id="IPR058678">
    <property type="entry name" value="ARM_PUB"/>
</dbReference>
<dbReference type="eggNOG" id="KOG4224">
    <property type="taxonomic scope" value="Eukaryota"/>
</dbReference>
<dbReference type="RefSeq" id="XP_005838765.1">
    <property type="nucleotide sequence ID" value="XM_005838708.1"/>
</dbReference>
<feature type="repeat" description="ARM" evidence="1">
    <location>
        <begin position="562"/>
        <end position="604"/>
    </location>
</feature>
<evidence type="ECO:0000259" key="3">
    <source>
        <dbReference type="Pfam" id="PF25598"/>
    </source>
</evidence>
<dbReference type="InterPro" id="IPR016024">
    <property type="entry name" value="ARM-type_fold"/>
</dbReference>
<dbReference type="AlphaFoldDB" id="L1JUD3"/>
<evidence type="ECO:0000313" key="6">
    <source>
        <dbReference type="Proteomes" id="UP000011087"/>
    </source>
</evidence>
<reference evidence="5" key="3">
    <citation type="submission" date="2016-03" db="UniProtKB">
        <authorList>
            <consortium name="EnsemblProtists"/>
        </authorList>
    </citation>
    <scope>IDENTIFICATION</scope>
</reference>
<dbReference type="EMBL" id="JH992974">
    <property type="protein sequence ID" value="EKX51785.1"/>
    <property type="molecule type" value="Genomic_DNA"/>
</dbReference>
<protein>
    <recommendedName>
        <fullName evidence="3">U-box domain-containing protein</fullName>
    </recommendedName>
</protein>
<dbReference type="GeneID" id="17308570"/>
<name>L1JUD3_GUITC</name>
<feature type="compositionally biased region" description="Low complexity" evidence="2">
    <location>
        <begin position="330"/>
        <end position="341"/>
    </location>
</feature>
<dbReference type="HOGENOM" id="CLU_407970_0_0_1"/>
<feature type="repeat" description="ARM" evidence="1">
    <location>
        <begin position="644"/>
        <end position="674"/>
    </location>
</feature>
<evidence type="ECO:0000256" key="2">
    <source>
        <dbReference type="SAM" id="MobiDB-lite"/>
    </source>
</evidence>
<feature type="repeat" description="ARM" evidence="1">
    <location>
        <begin position="438"/>
        <end position="480"/>
    </location>
</feature>
<reference evidence="4 6" key="1">
    <citation type="journal article" date="2012" name="Nature">
        <title>Algal genomes reveal evolutionary mosaicism and the fate of nucleomorphs.</title>
        <authorList>
            <consortium name="DOE Joint Genome Institute"/>
            <person name="Curtis B.A."/>
            <person name="Tanifuji G."/>
            <person name="Burki F."/>
            <person name="Gruber A."/>
            <person name="Irimia M."/>
            <person name="Maruyama S."/>
            <person name="Arias M.C."/>
            <person name="Ball S.G."/>
            <person name="Gile G.H."/>
            <person name="Hirakawa Y."/>
            <person name="Hopkins J.F."/>
            <person name="Kuo A."/>
            <person name="Rensing S.A."/>
            <person name="Schmutz J."/>
            <person name="Symeonidi A."/>
            <person name="Elias M."/>
            <person name="Eveleigh R.J."/>
            <person name="Herman E.K."/>
            <person name="Klute M.J."/>
            <person name="Nakayama T."/>
            <person name="Obornik M."/>
            <person name="Reyes-Prieto A."/>
            <person name="Armbrust E.V."/>
            <person name="Aves S.J."/>
            <person name="Beiko R.G."/>
            <person name="Coutinho P."/>
            <person name="Dacks J.B."/>
            <person name="Durnford D.G."/>
            <person name="Fast N.M."/>
            <person name="Green B.R."/>
            <person name="Grisdale C.J."/>
            <person name="Hempel F."/>
            <person name="Henrissat B."/>
            <person name="Hoppner M.P."/>
            <person name="Ishida K."/>
            <person name="Kim E."/>
            <person name="Koreny L."/>
            <person name="Kroth P.G."/>
            <person name="Liu Y."/>
            <person name="Malik S.B."/>
            <person name="Maier U.G."/>
            <person name="McRose D."/>
            <person name="Mock T."/>
            <person name="Neilson J.A."/>
            <person name="Onodera N.T."/>
            <person name="Poole A.M."/>
            <person name="Pritham E.J."/>
            <person name="Richards T.A."/>
            <person name="Rocap G."/>
            <person name="Roy S.W."/>
            <person name="Sarai C."/>
            <person name="Schaack S."/>
            <person name="Shirato S."/>
            <person name="Slamovits C.H."/>
            <person name="Spencer D.F."/>
            <person name="Suzuki S."/>
            <person name="Worden A.Z."/>
            <person name="Zauner S."/>
            <person name="Barry K."/>
            <person name="Bell C."/>
            <person name="Bharti A.K."/>
            <person name="Crow J.A."/>
            <person name="Grimwood J."/>
            <person name="Kramer R."/>
            <person name="Lindquist E."/>
            <person name="Lucas S."/>
            <person name="Salamov A."/>
            <person name="McFadden G.I."/>
            <person name="Lane C.E."/>
            <person name="Keeling P.J."/>
            <person name="Gray M.W."/>
            <person name="Grigoriev I.V."/>
            <person name="Archibald J.M."/>
        </authorList>
    </citation>
    <scope>NUCLEOTIDE SEQUENCE</scope>
    <source>
        <strain evidence="4 6">CCMP2712</strain>
    </source>
</reference>
<dbReference type="Proteomes" id="UP000011087">
    <property type="component" value="Unassembled WGS sequence"/>
</dbReference>
<evidence type="ECO:0000313" key="4">
    <source>
        <dbReference type="EMBL" id="EKX51785.1"/>
    </source>
</evidence>
<feature type="compositionally biased region" description="Polar residues" evidence="2">
    <location>
        <begin position="143"/>
        <end position="178"/>
    </location>
</feature>
<dbReference type="OrthoDB" id="93369at2759"/>
<dbReference type="Pfam" id="PF00514">
    <property type="entry name" value="Arm"/>
    <property type="match status" value="2"/>
</dbReference>
<gene>
    <name evidence="4" type="ORF">GUITHDRAFT_102391</name>
</gene>
<feature type="domain" description="U-box" evidence="3">
    <location>
        <begin position="380"/>
        <end position="574"/>
    </location>
</feature>
<evidence type="ECO:0000256" key="1">
    <source>
        <dbReference type="PROSITE-ProRule" id="PRU00259"/>
    </source>
</evidence>